<keyword evidence="3" id="KW-1185">Reference proteome</keyword>
<dbReference type="InterPro" id="IPR050678">
    <property type="entry name" value="DNA_Partitioning_ATPase"/>
</dbReference>
<reference evidence="2 3" key="1">
    <citation type="submission" date="2023-02" db="EMBL/GenBank/DDBJ databases">
        <title>Microbacterium betulae sp. nov., isolated from birch wood.</title>
        <authorList>
            <person name="Pasciak M."/>
            <person name="Pawlik K.J."/>
            <person name="Martynowski D."/>
            <person name="Laczmanski L."/>
            <person name="Ciekot J."/>
            <person name="Szponar B."/>
            <person name="Wojcik-Fatla A."/>
            <person name="Mackiewicz B."/>
            <person name="Farian E."/>
            <person name="Cholewa G."/>
            <person name="Cholewa A."/>
            <person name="Dutkiewicz J."/>
        </authorList>
    </citation>
    <scope>NUCLEOTIDE SEQUENCE [LARGE SCALE GENOMIC DNA]</scope>
    <source>
        <strain evidence="2 3">AB</strain>
    </source>
</reference>
<dbReference type="InterPro" id="IPR027417">
    <property type="entry name" value="P-loop_NTPase"/>
</dbReference>
<evidence type="ECO:0000313" key="3">
    <source>
        <dbReference type="Proteomes" id="UP001305498"/>
    </source>
</evidence>
<dbReference type="InterPro" id="IPR025669">
    <property type="entry name" value="AAA_dom"/>
</dbReference>
<gene>
    <name evidence="2" type="ORF">N8K70_07495</name>
</gene>
<dbReference type="EMBL" id="CP118157">
    <property type="protein sequence ID" value="WOF24498.1"/>
    <property type="molecule type" value="Genomic_DNA"/>
</dbReference>
<sequence length="247" mass="25996">MSISRVIAVFSTKGGVGKTTTAVNLAWQAAADGSRVLLWDLDPQAAATWLLSVRQKLRGGASAVLSGDRSIAKAVRESSIDGVDVVPADATYRGLDIVLDGAKRSSTRLARALKPLRGDYDVIVLDCPPGASLVAENAIDAADVVVAPLSPSLISLRSFDQVRALIADQGGGASLVAFLTMVDRRKKSHREAVAELPSRVPEITDIVVPFSVLAERMGERHAAIGAFAPRSGAARAYAALWHRVAHA</sequence>
<dbReference type="Gene3D" id="3.40.50.300">
    <property type="entry name" value="P-loop containing nucleotide triphosphate hydrolases"/>
    <property type="match status" value="1"/>
</dbReference>
<dbReference type="PANTHER" id="PTHR13696">
    <property type="entry name" value="P-LOOP CONTAINING NUCLEOSIDE TRIPHOSPHATE HYDROLASE"/>
    <property type="match status" value="1"/>
</dbReference>
<dbReference type="CDD" id="cd02042">
    <property type="entry name" value="ParAB_family"/>
    <property type="match status" value="1"/>
</dbReference>
<dbReference type="SUPFAM" id="SSF52540">
    <property type="entry name" value="P-loop containing nucleoside triphosphate hydrolases"/>
    <property type="match status" value="1"/>
</dbReference>
<dbReference type="RefSeq" id="WP_317140971.1">
    <property type="nucleotide sequence ID" value="NZ_CP118157.1"/>
</dbReference>
<protein>
    <submittedName>
        <fullName evidence="2">ParA family protein</fullName>
    </submittedName>
</protein>
<evidence type="ECO:0000313" key="2">
    <source>
        <dbReference type="EMBL" id="WOF24498.1"/>
    </source>
</evidence>
<dbReference type="Pfam" id="PF13614">
    <property type="entry name" value="AAA_31"/>
    <property type="match status" value="1"/>
</dbReference>
<feature type="domain" description="AAA" evidence="1">
    <location>
        <begin position="5"/>
        <end position="163"/>
    </location>
</feature>
<dbReference type="AlphaFoldDB" id="A0AA97FKK9"/>
<proteinExistence type="predicted"/>
<evidence type="ECO:0000259" key="1">
    <source>
        <dbReference type="Pfam" id="PF13614"/>
    </source>
</evidence>
<dbReference type="KEGG" id="mbet:N8K70_07495"/>
<name>A0AA97FKK9_9MICO</name>
<dbReference type="Proteomes" id="UP001305498">
    <property type="component" value="Chromosome"/>
</dbReference>
<dbReference type="PANTHER" id="PTHR13696:SF52">
    <property type="entry name" value="PARA FAMILY PROTEIN CT_582"/>
    <property type="match status" value="1"/>
</dbReference>
<accession>A0AA97FKK9</accession>
<dbReference type="PIRSF" id="PIRSF009320">
    <property type="entry name" value="Nuc_binding_HP_1000"/>
    <property type="match status" value="1"/>
</dbReference>
<organism evidence="2 3">
    <name type="scientific">Microbacterium betulae</name>
    <dbReference type="NCBI Taxonomy" id="2981139"/>
    <lineage>
        <taxon>Bacteria</taxon>
        <taxon>Bacillati</taxon>
        <taxon>Actinomycetota</taxon>
        <taxon>Actinomycetes</taxon>
        <taxon>Micrococcales</taxon>
        <taxon>Microbacteriaceae</taxon>
        <taxon>Microbacterium</taxon>
    </lineage>
</organism>